<evidence type="ECO:0000313" key="4">
    <source>
        <dbReference type="Proteomes" id="UP000731907"/>
    </source>
</evidence>
<name>A0ABS6J1V5_9RHOB</name>
<keyword evidence="1" id="KW-0812">Transmembrane</keyword>
<feature type="transmembrane region" description="Helical" evidence="1">
    <location>
        <begin position="66"/>
        <end position="86"/>
    </location>
</feature>
<dbReference type="RefSeq" id="WP_217765542.1">
    <property type="nucleotide sequence ID" value="NZ_JAAATX020000003.1"/>
</dbReference>
<evidence type="ECO:0000256" key="1">
    <source>
        <dbReference type="SAM" id="Phobius"/>
    </source>
</evidence>
<feature type="transmembrane region" description="Helical" evidence="1">
    <location>
        <begin position="130"/>
        <end position="152"/>
    </location>
</feature>
<comment type="caution">
    <text evidence="3">The sequence shown here is derived from an EMBL/GenBank/DDBJ whole genome shotgun (WGS) entry which is preliminary data.</text>
</comment>
<feature type="transmembrane region" description="Helical" evidence="1">
    <location>
        <begin position="37"/>
        <end position="54"/>
    </location>
</feature>
<dbReference type="EMBL" id="JAAATX020000003">
    <property type="protein sequence ID" value="MBU9697397.1"/>
    <property type="molecule type" value="Genomic_DNA"/>
</dbReference>
<proteinExistence type="predicted"/>
<reference evidence="3 4" key="1">
    <citation type="submission" date="2021-06" db="EMBL/GenBank/DDBJ databases">
        <title>Rhodobacteraceae bacterium strain HSP-20.</title>
        <authorList>
            <person name="Chen W.-M."/>
        </authorList>
    </citation>
    <scope>NUCLEOTIDE SEQUENCE [LARGE SCALE GENOMIC DNA]</scope>
    <source>
        <strain evidence="3 4">HSP-20</strain>
    </source>
</reference>
<evidence type="ECO:0000259" key="2">
    <source>
        <dbReference type="SMART" id="SM00850"/>
    </source>
</evidence>
<dbReference type="InterPro" id="IPR007492">
    <property type="entry name" value="LytTR_DNA-bd_dom"/>
</dbReference>
<dbReference type="SMART" id="SM00850">
    <property type="entry name" value="LytTR"/>
    <property type="match status" value="1"/>
</dbReference>
<sequence length="291" mass="31160">MPVSDRTKAAPIPVRLLFLGPFALTERQILGLFTHRYVLLLVFCCVVPTFWAQFSRDDGSSASIGLVTLFQLALATSVVLGLQLLWGRVVLHRGKGSVHLSPLILLGVIAAAGTGRAVSPLFGTDDLSDWRGFAILVLVGVATGELAAHFCARFMLEGILAELSGAPAAAAPEEPRPAAAPLRPEPRAILLGQTRIPVDALRSVQAAGNRVNATLRSGRVLTATTSFSSVTDQLAPQDGIAISRSVWLAATENPVPLRKAGELFLRLDDGSEWKVARPRRHDVQAWLESRA</sequence>
<dbReference type="Proteomes" id="UP000731907">
    <property type="component" value="Unassembled WGS sequence"/>
</dbReference>
<keyword evidence="1" id="KW-0472">Membrane</keyword>
<accession>A0ABS6J1V5</accession>
<feature type="domain" description="HTH LytTR-type" evidence="2">
    <location>
        <begin position="191"/>
        <end position="288"/>
    </location>
</feature>
<keyword evidence="1" id="KW-1133">Transmembrane helix</keyword>
<evidence type="ECO:0000313" key="3">
    <source>
        <dbReference type="EMBL" id="MBU9697397.1"/>
    </source>
</evidence>
<feature type="transmembrane region" description="Helical" evidence="1">
    <location>
        <begin position="98"/>
        <end position="118"/>
    </location>
</feature>
<gene>
    <name evidence="3" type="ORF">GU927_005995</name>
</gene>
<keyword evidence="4" id="KW-1185">Reference proteome</keyword>
<protein>
    <recommendedName>
        <fullName evidence="2">HTH LytTR-type domain-containing protein</fullName>
    </recommendedName>
</protein>
<organism evidence="3 4">
    <name type="scientific">Paragemmobacter amnigenus</name>
    <dbReference type="NCBI Taxonomy" id="2852097"/>
    <lineage>
        <taxon>Bacteria</taxon>
        <taxon>Pseudomonadati</taxon>
        <taxon>Pseudomonadota</taxon>
        <taxon>Alphaproteobacteria</taxon>
        <taxon>Rhodobacterales</taxon>
        <taxon>Paracoccaceae</taxon>
        <taxon>Paragemmobacter</taxon>
    </lineage>
</organism>